<proteinExistence type="predicted"/>
<feature type="transmembrane region" description="Helical" evidence="1">
    <location>
        <begin position="12"/>
        <end position="31"/>
    </location>
</feature>
<feature type="transmembrane region" description="Helical" evidence="1">
    <location>
        <begin position="37"/>
        <end position="55"/>
    </location>
</feature>
<evidence type="ECO:0000313" key="2">
    <source>
        <dbReference type="EMBL" id="MFC4291381.1"/>
    </source>
</evidence>
<gene>
    <name evidence="2" type="ORF">ACFOWX_03020</name>
</gene>
<dbReference type="RefSeq" id="WP_381421170.1">
    <property type="nucleotide sequence ID" value="NZ_JBHSDH010000011.1"/>
</dbReference>
<evidence type="ECO:0000313" key="3">
    <source>
        <dbReference type="Proteomes" id="UP001595887"/>
    </source>
</evidence>
<name>A0ABV8RDH8_9SPHN</name>
<evidence type="ECO:0008006" key="4">
    <source>
        <dbReference type="Google" id="ProtNLM"/>
    </source>
</evidence>
<accession>A0ABV8RDH8</accession>
<dbReference type="EMBL" id="JBHSDH010000011">
    <property type="protein sequence ID" value="MFC4291381.1"/>
    <property type="molecule type" value="Genomic_DNA"/>
</dbReference>
<feature type="transmembrane region" description="Helical" evidence="1">
    <location>
        <begin position="67"/>
        <end position="91"/>
    </location>
</feature>
<reference evidence="3" key="1">
    <citation type="journal article" date="2019" name="Int. J. Syst. Evol. Microbiol.">
        <title>The Global Catalogue of Microorganisms (GCM) 10K type strain sequencing project: providing services to taxonomists for standard genome sequencing and annotation.</title>
        <authorList>
            <consortium name="The Broad Institute Genomics Platform"/>
            <consortium name="The Broad Institute Genome Sequencing Center for Infectious Disease"/>
            <person name="Wu L."/>
            <person name="Ma J."/>
        </authorList>
    </citation>
    <scope>NUCLEOTIDE SEQUENCE [LARGE SCALE GENOMIC DNA]</scope>
    <source>
        <strain evidence="3">CECT 8531</strain>
    </source>
</reference>
<comment type="caution">
    <text evidence="2">The sequence shown here is derived from an EMBL/GenBank/DDBJ whole genome shotgun (WGS) entry which is preliminary data.</text>
</comment>
<protein>
    <recommendedName>
        <fullName evidence="4">Cardiolipin synthase N-terminal domain-containing protein</fullName>
    </recommendedName>
</protein>
<sequence length="109" mass="11848">MIKFLSTAPTKMLAFLFVVFSGGLLILLQLSGIGKDIGLWIWAALSLIGISLIIAPKLKSLTGNTKSVVIILLLLPVMALASWLYMVYVFIPQGEAEMKAQLEAAQKNQ</sequence>
<keyword evidence="1" id="KW-0472">Membrane</keyword>
<keyword evidence="3" id="KW-1185">Reference proteome</keyword>
<dbReference type="Proteomes" id="UP001595887">
    <property type="component" value="Unassembled WGS sequence"/>
</dbReference>
<keyword evidence="1" id="KW-0812">Transmembrane</keyword>
<organism evidence="2 3">
    <name type="scientific">Sphingorhabdus arenilitoris</name>
    <dbReference type="NCBI Taxonomy" id="1490041"/>
    <lineage>
        <taxon>Bacteria</taxon>
        <taxon>Pseudomonadati</taxon>
        <taxon>Pseudomonadota</taxon>
        <taxon>Alphaproteobacteria</taxon>
        <taxon>Sphingomonadales</taxon>
        <taxon>Sphingomonadaceae</taxon>
        <taxon>Sphingorhabdus</taxon>
    </lineage>
</organism>
<evidence type="ECO:0000256" key="1">
    <source>
        <dbReference type="SAM" id="Phobius"/>
    </source>
</evidence>
<keyword evidence="1" id="KW-1133">Transmembrane helix</keyword>